<protein>
    <submittedName>
        <fullName evidence="1">Uncharacterized protein</fullName>
    </submittedName>
</protein>
<evidence type="ECO:0000313" key="1">
    <source>
        <dbReference type="EMBL" id="ALP41176.1"/>
    </source>
</evidence>
<dbReference type="AlphaFoldDB" id="A0A0S2SHH3"/>
<dbReference type="Proteomes" id="UP000058114">
    <property type="component" value="Chromosome"/>
</dbReference>
<evidence type="ECO:0000313" key="2">
    <source>
        <dbReference type="Proteomes" id="UP000058114"/>
    </source>
</evidence>
<name>A0A0S2SHH3_9GAMM</name>
<dbReference type="PATRIC" id="fig|652.5.peg.3291"/>
<dbReference type="EMBL" id="CP013067">
    <property type="protein sequence ID" value="ALP41176.1"/>
    <property type="molecule type" value="Genomic_DNA"/>
</dbReference>
<proteinExistence type="predicted"/>
<accession>A0A0S2SHH3</accession>
<organism evidence="1 2">
    <name type="scientific">Aeromonas schubertii</name>
    <dbReference type="NCBI Taxonomy" id="652"/>
    <lineage>
        <taxon>Bacteria</taxon>
        <taxon>Pseudomonadati</taxon>
        <taxon>Pseudomonadota</taxon>
        <taxon>Gammaproteobacteria</taxon>
        <taxon>Aeromonadales</taxon>
        <taxon>Aeromonadaceae</taxon>
        <taxon>Aeromonas</taxon>
    </lineage>
</organism>
<sequence>MPDLICEANFREETRVGQTRKIAEVELEKLIHIFIHGINILMHFGKGAALVIAHDYKAWHLPKSPLMRACHRRWVRMEEMK</sequence>
<gene>
    <name evidence="1" type="ORF">WL1483_1757</name>
</gene>
<reference evidence="2" key="1">
    <citation type="submission" date="2015-10" db="EMBL/GenBank/DDBJ databases">
        <title>Complete Genome Sequence of Aeromonas schubertii strain WL1483.</title>
        <authorList>
            <person name="Liu L."/>
        </authorList>
    </citation>
    <scope>NUCLEOTIDE SEQUENCE [LARGE SCALE GENOMIC DNA]</scope>
    <source>
        <strain evidence="2">WL1483</strain>
    </source>
</reference>
<dbReference type="KEGG" id="asr:WL1483_1757"/>
<reference evidence="1 2" key="2">
    <citation type="journal article" date="2016" name="Genome Announc.">
        <title>Complete Genome Sequence of the Highly Virulent Aeromonas schubertii Strain WL1483, Isolated from Diseased Snakehead Fish (Channa argus) in China.</title>
        <authorList>
            <person name="Liu L."/>
            <person name="Li N."/>
            <person name="Zhang D."/>
            <person name="Fu X."/>
            <person name="Shi C."/>
            <person name="Lin Q."/>
            <person name="Hao G."/>
        </authorList>
    </citation>
    <scope>NUCLEOTIDE SEQUENCE [LARGE SCALE GENOMIC DNA]</scope>
    <source>
        <strain evidence="1 2">WL1483</strain>
    </source>
</reference>